<protein>
    <submittedName>
        <fullName evidence="5">Lipopolysaccharide transport periplasmic protein LptA</fullName>
    </submittedName>
</protein>
<evidence type="ECO:0000313" key="5">
    <source>
        <dbReference type="EMBL" id="TKI69849.1"/>
    </source>
</evidence>
<keyword evidence="6" id="KW-1185">Reference proteome</keyword>
<name>A0A4U2Z6M4_9BACT</name>
<keyword evidence="3" id="KW-0574">Periplasm</keyword>
<dbReference type="InterPro" id="IPR052037">
    <property type="entry name" value="LPS_export_LptA"/>
</dbReference>
<feature type="domain" description="Organic solvent tolerance-like N-terminal" evidence="4">
    <location>
        <begin position="21"/>
        <end position="132"/>
    </location>
</feature>
<evidence type="ECO:0000256" key="3">
    <source>
        <dbReference type="ARBA" id="ARBA00022764"/>
    </source>
</evidence>
<dbReference type="InterPro" id="IPR005653">
    <property type="entry name" value="OstA-like_N"/>
</dbReference>
<keyword evidence="1" id="KW-0813">Transport</keyword>
<keyword evidence="2" id="KW-0732">Signal</keyword>
<reference evidence="5 6" key="1">
    <citation type="submission" date="2019-04" db="EMBL/GenBank/DDBJ databases">
        <title>Sulfurimonas crateris sp. nov. a facultative anaerobic sulfur-oxidizing chemolithautotrophic bacterium isolated from a terrestrial mud vulcano.</title>
        <authorList>
            <person name="Ratnikova N.M."/>
            <person name="Slobodkin A.I."/>
            <person name="Merkel A.Y."/>
            <person name="Novikov A."/>
            <person name="Bonch-Osmolovskaya E.A."/>
            <person name="Slobodkina G.B."/>
        </authorList>
    </citation>
    <scope>NUCLEOTIDE SEQUENCE [LARGE SCALE GENOMIC DNA]</scope>
    <source>
        <strain evidence="5 6">SN118</strain>
    </source>
</reference>
<dbReference type="AlphaFoldDB" id="A0A4U2Z6M4"/>
<dbReference type="PANTHER" id="PTHR36504:SF1">
    <property type="entry name" value="LIPOPOLYSACCHARIDE EXPORT SYSTEM PROTEIN LPTA"/>
    <property type="match status" value="1"/>
</dbReference>
<organism evidence="5 6">
    <name type="scientific">Sulfurimonas crateris</name>
    <dbReference type="NCBI Taxonomy" id="2574727"/>
    <lineage>
        <taxon>Bacteria</taxon>
        <taxon>Pseudomonadati</taxon>
        <taxon>Campylobacterota</taxon>
        <taxon>Epsilonproteobacteria</taxon>
        <taxon>Campylobacterales</taxon>
        <taxon>Sulfurimonadaceae</taxon>
        <taxon>Sulfurimonas</taxon>
    </lineage>
</organism>
<dbReference type="GO" id="GO:0017089">
    <property type="term" value="F:glycolipid transfer activity"/>
    <property type="evidence" value="ECO:0007669"/>
    <property type="project" value="TreeGrafter"/>
</dbReference>
<dbReference type="RefSeq" id="WP_137012668.1">
    <property type="nucleotide sequence ID" value="NZ_SZPX01000003.1"/>
</dbReference>
<evidence type="ECO:0000256" key="1">
    <source>
        <dbReference type="ARBA" id="ARBA00022448"/>
    </source>
</evidence>
<proteinExistence type="predicted"/>
<dbReference type="OrthoDB" id="5373249at2"/>
<dbReference type="NCBIfam" id="TIGR03002">
    <property type="entry name" value="outer_YhbN_LptA"/>
    <property type="match status" value="1"/>
</dbReference>
<comment type="caution">
    <text evidence="5">The sequence shown here is derived from an EMBL/GenBank/DDBJ whole genome shotgun (WGS) entry which is preliminary data.</text>
</comment>
<dbReference type="GO" id="GO:0015920">
    <property type="term" value="P:lipopolysaccharide transport"/>
    <property type="evidence" value="ECO:0007669"/>
    <property type="project" value="InterPro"/>
</dbReference>
<dbReference type="Gene3D" id="2.60.450.10">
    <property type="entry name" value="Lipopolysaccharide (LPS) transport protein A like domain"/>
    <property type="match status" value="1"/>
</dbReference>
<dbReference type="InterPro" id="IPR014340">
    <property type="entry name" value="LptA"/>
</dbReference>
<dbReference type="PANTHER" id="PTHR36504">
    <property type="entry name" value="LIPOPOLYSACCHARIDE EXPORT SYSTEM PROTEIN LPTA"/>
    <property type="match status" value="1"/>
</dbReference>
<evidence type="ECO:0000259" key="4">
    <source>
        <dbReference type="Pfam" id="PF03968"/>
    </source>
</evidence>
<dbReference type="GO" id="GO:0030288">
    <property type="term" value="C:outer membrane-bounded periplasmic space"/>
    <property type="evidence" value="ECO:0007669"/>
    <property type="project" value="TreeGrafter"/>
</dbReference>
<dbReference type="EMBL" id="SZPX01000003">
    <property type="protein sequence ID" value="TKI69849.1"/>
    <property type="molecule type" value="Genomic_DNA"/>
</dbReference>
<gene>
    <name evidence="5" type="primary">lptA</name>
    <name evidence="5" type="ORF">FCU45_04350</name>
</gene>
<dbReference type="Pfam" id="PF03968">
    <property type="entry name" value="LptD_N"/>
    <property type="match status" value="1"/>
</dbReference>
<dbReference type="Proteomes" id="UP000309561">
    <property type="component" value="Unassembled WGS sequence"/>
</dbReference>
<dbReference type="GO" id="GO:0009279">
    <property type="term" value="C:cell outer membrane"/>
    <property type="evidence" value="ECO:0007669"/>
    <property type="project" value="TreeGrafter"/>
</dbReference>
<sequence length="160" mass="18134">MKKTIFLTIFLASSLFSQELKVKAKLFNADQKTGVSVFEGDVNIIRGSDELNASMVTIYTNEKQEPTKFVAEGDASFKIKTEEGARYEGKAQKVVYLPIEKEYHFFKEVHLKQINEKKEIIGEEVILKTIEGKAYAKGAEKEPVIMIFNMAQDSNKSKND</sequence>
<evidence type="ECO:0000313" key="6">
    <source>
        <dbReference type="Proteomes" id="UP000309561"/>
    </source>
</evidence>
<accession>A0A4U2Z6M4</accession>
<evidence type="ECO:0000256" key="2">
    <source>
        <dbReference type="ARBA" id="ARBA00022729"/>
    </source>
</evidence>
<dbReference type="GO" id="GO:0001530">
    <property type="term" value="F:lipopolysaccharide binding"/>
    <property type="evidence" value="ECO:0007669"/>
    <property type="project" value="InterPro"/>
</dbReference>